<proteinExistence type="predicted"/>
<evidence type="ECO:0000313" key="2">
    <source>
        <dbReference type="EMBL" id="OGM91002.1"/>
    </source>
</evidence>
<dbReference type="EMBL" id="MGIR01000005">
    <property type="protein sequence ID" value="OGM91002.1"/>
    <property type="molecule type" value="Genomic_DNA"/>
</dbReference>
<dbReference type="STRING" id="1802557.A3A20_00270"/>
<protein>
    <submittedName>
        <fullName evidence="2">Uncharacterized protein</fullName>
    </submittedName>
</protein>
<dbReference type="Proteomes" id="UP000178946">
    <property type="component" value="Unassembled WGS sequence"/>
</dbReference>
<evidence type="ECO:0000313" key="3">
    <source>
        <dbReference type="Proteomes" id="UP000178946"/>
    </source>
</evidence>
<dbReference type="AlphaFoldDB" id="A0A1F8DRD4"/>
<organism evidence="2 3">
    <name type="scientific">Candidatus Wolfebacteria bacterium RIFCSPLOWO2_01_FULL_45_19</name>
    <dbReference type="NCBI Taxonomy" id="1802557"/>
    <lineage>
        <taxon>Bacteria</taxon>
        <taxon>Candidatus Wolfeibacteriota</taxon>
    </lineage>
</organism>
<comment type="caution">
    <text evidence="2">The sequence shown here is derived from an EMBL/GenBank/DDBJ whole genome shotgun (WGS) entry which is preliminary data.</text>
</comment>
<keyword evidence="1" id="KW-0812">Transmembrane</keyword>
<reference evidence="2 3" key="1">
    <citation type="journal article" date="2016" name="Nat. Commun.">
        <title>Thousands of microbial genomes shed light on interconnected biogeochemical processes in an aquifer system.</title>
        <authorList>
            <person name="Anantharaman K."/>
            <person name="Brown C.T."/>
            <person name="Hug L.A."/>
            <person name="Sharon I."/>
            <person name="Castelle C.J."/>
            <person name="Probst A.J."/>
            <person name="Thomas B.C."/>
            <person name="Singh A."/>
            <person name="Wilkins M.J."/>
            <person name="Karaoz U."/>
            <person name="Brodie E.L."/>
            <person name="Williams K.H."/>
            <person name="Hubbard S.S."/>
            <person name="Banfield J.F."/>
        </authorList>
    </citation>
    <scope>NUCLEOTIDE SEQUENCE [LARGE SCALE GENOMIC DNA]</scope>
</reference>
<evidence type="ECO:0000256" key="1">
    <source>
        <dbReference type="SAM" id="Phobius"/>
    </source>
</evidence>
<feature type="transmembrane region" description="Helical" evidence="1">
    <location>
        <begin position="12"/>
        <end position="32"/>
    </location>
</feature>
<sequence length="182" mass="20816">MDQKPFQLSPIYKFTGAFLAIILLAGGGYWTYNSYLSPEAKQRRAANENYERLYKGLVTDFEEAMKADTWGGKTPQETLDLFVEALRADDIELAAKYFHIETNTEDPDYLTRRKWEENLEKIVEEYGIDRTIALLENNQFTGVALWNENLAGFDLLGDNGKVIGTIGLRFNTRSGVWKIESL</sequence>
<name>A0A1F8DRD4_9BACT</name>
<keyword evidence="1" id="KW-1133">Transmembrane helix</keyword>
<accession>A0A1F8DRD4</accession>
<gene>
    <name evidence="2" type="ORF">A3A20_00270</name>
</gene>
<keyword evidence="1" id="KW-0472">Membrane</keyword>